<keyword evidence="1" id="KW-0732">Signal</keyword>
<dbReference type="GeneID" id="27708590"/>
<name>A0A0D2IW62_9EURO</name>
<organism evidence="2 3">
    <name type="scientific">Fonsecaea multimorphosa CBS 102226</name>
    <dbReference type="NCBI Taxonomy" id="1442371"/>
    <lineage>
        <taxon>Eukaryota</taxon>
        <taxon>Fungi</taxon>
        <taxon>Dikarya</taxon>
        <taxon>Ascomycota</taxon>
        <taxon>Pezizomycotina</taxon>
        <taxon>Eurotiomycetes</taxon>
        <taxon>Chaetothyriomycetidae</taxon>
        <taxon>Chaetothyriales</taxon>
        <taxon>Herpotrichiellaceae</taxon>
        <taxon>Fonsecaea</taxon>
    </lineage>
</organism>
<keyword evidence="3" id="KW-1185">Reference proteome</keyword>
<reference evidence="2 3" key="1">
    <citation type="submission" date="2015-01" db="EMBL/GenBank/DDBJ databases">
        <title>The Genome Sequence of Fonsecaea multimorphosa CBS 102226.</title>
        <authorList>
            <consortium name="The Broad Institute Genomics Platform"/>
            <person name="Cuomo C."/>
            <person name="de Hoog S."/>
            <person name="Gorbushina A."/>
            <person name="Stielow B."/>
            <person name="Teixiera M."/>
            <person name="Abouelleil A."/>
            <person name="Chapman S.B."/>
            <person name="Priest M."/>
            <person name="Young S.K."/>
            <person name="Wortman J."/>
            <person name="Nusbaum C."/>
            <person name="Birren B."/>
        </authorList>
    </citation>
    <scope>NUCLEOTIDE SEQUENCE [LARGE SCALE GENOMIC DNA]</scope>
    <source>
        <strain evidence="2 3">CBS 102226</strain>
    </source>
</reference>
<proteinExistence type="predicted"/>
<sequence length="248" mass="28823">MITSNLVAALGVLLFSCPALAHPTTASQMEVLVNVTAHDLQLPQHKLQKRDEYYHVKPWDPPYKGKPPPWPEDAAYPIPRYNRTCTTDARVALWKWRYLCDRANDEWLKSTNPRTRIRFCFNEPPSEALCCDEDGNAKMGQTCLTSPLWPQNDTEAAWCGNCRLWEAPCIFGNYPELNNPENICKCQFNQCYIPDDFNWERINPEADRSGYPGLQRSPYLRDVKAWYGYWRLPYDDLKGKALLEVDWL</sequence>
<dbReference type="OrthoDB" id="4136787at2759"/>
<dbReference type="EMBL" id="KN848065">
    <property type="protein sequence ID" value="KIY01292.1"/>
    <property type="molecule type" value="Genomic_DNA"/>
</dbReference>
<feature type="chain" id="PRO_5002255639" evidence="1">
    <location>
        <begin position="22"/>
        <end position="248"/>
    </location>
</feature>
<protein>
    <submittedName>
        <fullName evidence="2">Uncharacterized protein</fullName>
    </submittedName>
</protein>
<feature type="signal peptide" evidence="1">
    <location>
        <begin position="1"/>
        <end position="21"/>
    </location>
</feature>
<dbReference type="Proteomes" id="UP000053411">
    <property type="component" value="Unassembled WGS sequence"/>
</dbReference>
<dbReference type="RefSeq" id="XP_016635414.1">
    <property type="nucleotide sequence ID" value="XM_016773357.1"/>
</dbReference>
<accession>A0A0D2IW62</accession>
<dbReference type="VEuPathDB" id="FungiDB:Z520_02844"/>
<dbReference type="AlphaFoldDB" id="A0A0D2IW62"/>
<evidence type="ECO:0000256" key="1">
    <source>
        <dbReference type="SAM" id="SignalP"/>
    </source>
</evidence>
<evidence type="ECO:0000313" key="2">
    <source>
        <dbReference type="EMBL" id="KIY01292.1"/>
    </source>
</evidence>
<evidence type="ECO:0000313" key="3">
    <source>
        <dbReference type="Proteomes" id="UP000053411"/>
    </source>
</evidence>
<gene>
    <name evidence="2" type="ORF">Z520_02844</name>
</gene>